<dbReference type="SMART" id="SM00278">
    <property type="entry name" value="HhH1"/>
    <property type="match status" value="2"/>
</dbReference>
<keyword evidence="8" id="KW-0067">ATP-binding</keyword>
<comment type="domain">
    <text evidence="6">Has three domains with a flexible linker between the domains II and III and assumes an 'L' shape. Domain III is highly mobile and contacts RuvB.</text>
</comment>
<dbReference type="HAMAP" id="MF_00031">
    <property type="entry name" value="DNA_HJ_migration_RuvA"/>
    <property type="match status" value="1"/>
</dbReference>
<evidence type="ECO:0000256" key="5">
    <source>
        <dbReference type="ARBA" id="ARBA00023204"/>
    </source>
</evidence>
<dbReference type="Pfam" id="PF07499">
    <property type="entry name" value="RuvA_C"/>
    <property type="match status" value="1"/>
</dbReference>
<dbReference type="GO" id="GO:0003678">
    <property type="term" value="F:DNA helicase activity"/>
    <property type="evidence" value="ECO:0007669"/>
    <property type="project" value="UniProtKB-EC"/>
</dbReference>
<evidence type="ECO:0000256" key="4">
    <source>
        <dbReference type="ARBA" id="ARBA00023172"/>
    </source>
</evidence>
<evidence type="ECO:0000313" key="9">
    <source>
        <dbReference type="Proteomes" id="UP001185012"/>
    </source>
</evidence>
<dbReference type="CDD" id="cd14332">
    <property type="entry name" value="UBA_RuvA_C"/>
    <property type="match status" value="1"/>
</dbReference>
<protein>
    <recommendedName>
        <fullName evidence="6">Holliday junction branch migration complex subunit RuvA</fullName>
    </recommendedName>
</protein>
<dbReference type="InterPro" id="IPR003583">
    <property type="entry name" value="Hlx-hairpin-Hlx_DNA-bd_motif"/>
</dbReference>
<keyword evidence="5 6" id="KW-0234">DNA repair</keyword>
<feature type="domain" description="Helix-hairpin-helix DNA-binding motif class 1" evidence="7">
    <location>
        <begin position="105"/>
        <end position="124"/>
    </location>
</feature>
<evidence type="ECO:0000256" key="1">
    <source>
        <dbReference type="ARBA" id="ARBA00022490"/>
    </source>
</evidence>
<keyword evidence="8" id="KW-0378">Hydrolase</keyword>
<keyword evidence="8" id="KW-0347">Helicase</keyword>
<comment type="subunit">
    <text evidence="6">Homotetramer. Forms an RuvA(8)-RuvB(12)-Holliday junction (HJ) complex. HJ DNA is sandwiched between 2 RuvA tetramers; dsDNA enters through RuvA and exits via RuvB. An RuvB hexamer assembles on each DNA strand where it exits the tetramer. Each RuvB hexamer is contacted by two RuvA subunits (via domain III) on 2 adjacent RuvB subunits; this complex drives branch migration. In the full resolvosome a probable DNA-RuvA(4)-RuvB(12)-RuvC(2) complex forms which resolves the HJ.</text>
</comment>
<dbReference type="GO" id="GO:0016787">
    <property type="term" value="F:hydrolase activity"/>
    <property type="evidence" value="ECO:0007669"/>
    <property type="project" value="UniProtKB-KW"/>
</dbReference>
<comment type="caution">
    <text evidence="6">Lacks conserved residue(s) required for the propagation of feature annotation.</text>
</comment>
<dbReference type="Pfam" id="PF01330">
    <property type="entry name" value="RuvA_N"/>
    <property type="match status" value="1"/>
</dbReference>
<dbReference type="NCBIfam" id="TIGR00084">
    <property type="entry name" value="ruvA"/>
    <property type="match status" value="1"/>
</dbReference>
<comment type="similarity">
    <text evidence="6">Belongs to the RuvA family.</text>
</comment>
<dbReference type="SUPFAM" id="SSF47781">
    <property type="entry name" value="RuvA domain 2-like"/>
    <property type="match status" value="1"/>
</dbReference>
<keyword evidence="2 6" id="KW-0227">DNA damage</keyword>
<keyword evidence="8" id="KW-0547">Nucleotide-binding</keyword>
<dbReference type="InterPro" id="IPR036267">
    <property type="entry name" value="RuvA_C_sf"/>
</dbReference>
<dbReference type="Proteomes" id="UP001185012">
    <property type="component" value="Unassembled WGS sequence"/>
</dbReference>
<dbReference type="InterPro" id="IPR010994">
    <property type="entry name" value="RuvA_2-like"/>
</dbReference>
<accession>A0ABU1IR02</accession>
<evidence type="ECO:0000256" key="3">
    <source>
        <dbReference type="ARBA" id="ARBA00023125"/>
    </source>
</evidence>
<evidence type="ECO:0000256" key="6">
    <source>
        <dbReference type="HAMAP-Rule" id="MF_00031"/>
    </source>
</evidence>
<keyword evidence="1 6" id="KW-0963">Cytoplasm</keyword>
<comment type="caution">
    <text evidence="8">The sequence shown here is derived from an EMBL/GenBank/DDBJ whole genome shotgun (WGS) entry which is preliminary data.</text>
</comment>
<keyword evidence="9" id="KW-1185">Reference proteome</keyword>
<evidence type="ECO:0000259" key="7">
    <source>
        <dbReference type="SMART" id="SM00278"/>
    </source>
</evidence>
<dbReference type="Gene3D" id="2.40.50.140">
    <property type="entry name" value="Nucleic acid-binding proteins"/>
    <property type="match status" value="1"/>
</dbReference>
<proteinExistence type="inferred from homology"/>
<comment type="function">
    <text evidence="6">The RuvA-RuvB-RuvC complex processes Holliday junction (HJ) DNA during genetic recombination and DNA repair, while the RuvA-RuvB complex plays an important role in the rescue of blocked DNA replication forks via replication fork reversal (RFR). RuvA specifically binds to HJ cruciform DNA, conferring on it an open structure. The RuvB hexamer acts as an ATP-dependent pump, pulling dsDNA into and through the RuvAB complex. HJ branch migration allows RuvC to scan DNA until it finds its consensus sequence, where it cleaves and resolves the cruciform DNA.</text>
</comment>
<dbReference type="SUPFAM" id="SSF50249">
    <property type="entry name" value="Nucleic acid-binding proteins"/>
    <property type="match status" value="1"/>
</dbReference>
<comment type="subcellular location">
    <subcellularLocation>
        <location evidence="6">Cytoplasm</location>
    </subcellularLocation>
</comment>
<evidence type="ECO:0000313" key="8">
    <source>
        <dbReference type="EMBL" id="MDR6226364.1"/>
    </source>
</evidence>
<name>A0ABU1IR02_9BACL</name>
<dbReference type="Gene3D" id="1.10.8.10">
    <property type="entry name" value="DNA helicase RuvA subunit, C-terminal domain"/>
    <property type="match status" value="1"/>
</dbReference>
<dbReference type="EMBL" id="JAVDQG010000005">
    <property type="protein sequence ID" value="MDR6226364.1"/>
    <property type="molecule type" value="Genomic_DNA"/>
</dbReference>
<dbReference type="InterPro" id="IPR012340">
    <property type="entry name" value="NA-bd_OB-fold"/>
</dbReference>
<dbReference type="InterPro" id="IPR013849">
    <property type="entry name" value="DNA_helicase_Holl-junc_RuvA_I"/>
</dbReference>
<dbReference type="InterPro" id="IPR011114">
    <property type="entry name" value="RuvA_C"/>
</dbReference>
<keyword evidence="3 6" id="KW-0238">DNA-binding</keyword>
<organism evidence="8 9">
    <name type="scientific">Desmospora profundinema</name>
    <dbReference type="NCBI Taxonomy" id="1571184"/>
    <lineage>
        <taxon>Bacteria</taxon>
        <taxon>Bacillati</taxon>
        <taxon>Bacillota</taxon>
        <taxon>Bacilli</taxon>
        <taxon>Bacillales</taxon>
        <taxon>Thermoactinomycetaceae</taxon>
        <taxon>Desmospora</taxon>
    </lineage>
</organism>
<feature type="region of interest" description="Domain III" evidence="6">
    <location>
        <begin position="147"/>
        <end position="203"/>
    </location>
</feature>
<keyword evidence="4 6" id="KW-0233">DNA recombination</keyword>
<dbReference type="InterPro" id="IPR000085">
    <property type="entry name" value="RuvA"/>
</dbReference>
<dbReference type="RefSeq" id="WP_309866147.1">
    <property type="nucleotide sequence ID" value="NZ_JAVDQG010000005.1"/>
</dbReference>
<reference evidence="8 9" key="1">
    <citation type="submission" date="2023-07" db="EMBL/GenBank/DDBJ databases">
        <title>Genomic Encyclopedia of Type Strains, Phase IV (KMG-IV): sequencing the most valuable type-strain genomes for metagenomic binning, comparative biology and taxonomic classification.</title>
        <authorList>
            <person name="Goeker M."/>
        </authorList>
    </citation>
    <scope>NUCLEOTIDE SEQUENCE [LARGE SCALE GENOMIC DNA]</scope>
    <source>
        <strain evidence="8 9">DSM 45903</strain>
    </source>
</reference>
<gene>
    <name evidence="6" type="primary">ruvA</name>
    <name evidence="8" type="ORF">JOE21_002371</name>
</gene>
<evidence type="ECO:0000256" key="2">
    <source>
        <dbReference type="ARBA" id="ARBA00022763"/>
    </source>
</evidence>
<dbReference type="Pfam" id="PF14520">
    <property type="entry name" value="HHH_5"/>
    <property type="match status" value="1"/>
</dbReference>
<sequence>MIDFIQGRVAYHTPECVVVEAGGVGYRLHCSNPFQWEEGEAVRIFTHQVVREDAHTLYGFSDGSVRDCFRLLLEVSGIGPKVALAITGAGSPAALVEAVEREDLRFLTQLPGIGKKTAQRLILELKDKLKKVGWVQTLPTGGPAAAVTPGRSASSEVIEALTALGYNEDEASLAVDEARRGFGEKEPSLDDWIRRALQISMKR</sequence>
<feature type="domain" description="Helix-hairpin-helix DNA-binding motif class 1" evidence="7">
    <location>
        <begin position="70"/>
        <end position="89"/>
    </location>
</feature>
<dbReference type="Gene3D" id="1.10.150.20">
    <property type="entry name" value="5' to 3' exonuclease, C-terminal subdomain"/>
    <property type="match status" value="1"/>
</dbReference>
<dbReference type="SUPFAM" id="SSF46929">
    <property type="entry name" value="DNA helicase RuvA subunit, C-terminal domain"/>
    <property type="match status" value="1"/>
</dbReference>